<dbReference type="PANTHER" id="PTHR12532:SF0">
    <property type="entry name" value="TRANSLATIONAL ACTIVATOR OF CYTOCHROME C OXIDASE 1"/>
    <property type="match status" value="1"/>
</dbReference>
<gene>
    <name evidence="5" type="ORF">RI129_012244</name>
</gene>
<proteinExistence type="inferred from homology"/>
<evidence type="ECO:0000313" key="6">
    <source>
        <dbReference type="Proteomes" id="UP001329430"/>
    </source>
</evidence>
<dbReference type="Pfam" id="PF20772">
    <property type="entry name" value="TACO1_YebC_N"/>
    <property type="match status" value="1"/>
</dbReference>
<evidence type="ECO:0000259" key="4">
    <source>
        <dbReference type="Pfam" id="PF20772"/>
    </source>
</evidence>
<dbReference type="GO" id="GO:0005739">
    <property type="term" value="C:mitochondrion"/>
    <property type="evidence" value="ECO:0007669"/>
    <property type="project" value="UniProtKB-SubCell"/>
</dbReference>
<feature type="domain" description="TACO1/YebC-like second and third" evidence="3">
    <location>
        <begin position="100"/>
        <end position="262"/>
    </location>
</feature>
<comment type="caution">
    <text evidence="5">The sequence shown here is derived from an EMBL/GenBank/DDBJ whole genome shotgun (WGS) entry which is preliminary data.</text>
</comment>
<comment type="similarity">
    <text evidence="2">Belongs to the TACO1 family.</text>
</comment>
<accession>A0AAN7V5S7</accession>
<feature type="domain" description="TACO1/YebC-like N-terminal" evidence="4">
    <location>
        <begin position="23"/>
        <end position="93"/>
    </location>
</feature>
<sequence length="263" mass="29761">MYRRFLKINSLHNYIIKREAGHSKWANIKHTKSLKDDQKAKLFTKLSQQMKVAIHEGGSANPNSNLKLEQVISQAKRSNMPIATIENVIKSTQKDKTQMKSFTFEIKGPGHCIILCEICSSNITKTKQEIASIMKKHSCRYSESGGRHLFDYKGVIQTELPASLSGKSDDDILEIATDHAIECEAEDVTLIDKNSLQFTSDSHSFMKVQKNLAQLEYNIVEASLDYIPVRQVPLSEDDIEICSRFFDKLSNMDDVVGIYNNIA</sequence>
<dbReference type="Pfam" id="PF01709">
    <property type="entry name" value="Transcrip_reg"/>
    <property type="match status" value="1"/>
</dbReference>
<organism evidence="5 6">
    <name type="scientific">Pyrocoelia pectoralis</name>
    <dbReference type="NCBI Taxonomy" id="417401"/>
    <lineage>
        <taxon>Eukaryota</taxon>
        <taxon>Metazoa</taxon>
        <taxon>Ecdysozoa</taxon>
        <taxon>Arthropoda</taxon>
        <taxon>Hexapoda</taxon>
        <taxon>Insecta</taxon>
        <taxon>Pterygota</taxon>
        <taxon>Neoptera</taxon>
        <taxon>Endopterygota</taxon>
        <taxon>Coleoptera</taxon>
        <taxon>Polyphaga</taxon>
        <taxon>Elateriformia</taxon>
        <taxon>Elateroidea</taxon>
        <taxon>Lampyridae</taxon>
        <taxon>Lampyrinae</taxon>
        <taxon>Pyrocoelia</taxon>
    </lineage>
</organism>
<comment type="subcellular location">
    <subcellularLocation>
        <location evidence="1">Mitochondrion</location>
    </subcellularLocation>
</comment>
<evidence type="ECO:0000313" key="5">
    <source>
        <dbReference type="EMBL" id="KAK5637949.1"/>
    </source>
</evidence>
<evidence type="ECO:0008006" key="7">
    <source>
        <dbReference type="Google" id="ProtNLM"/>
    </source>
</evidence>
<evidence type="ECO:0000256" key="1">
    <source>
        <dbReference type="ARBA" id="ARBA00004173"/>
    </source>
</evidence>
<dbReference type="InterPro" id="IPR048300">
    <property type="entry name" value="TACO1_YebC-like_2nd/3rd_dom"/>
</dbReference>
<dbReference type="AlphaFoldDB" id="A0AAN7V5S7"/>
<dbReference type="Gene3D" id="1.10.10.200">
    <property type="match status" value="1"/>
</dbReference>
<protein>
    <recommendedName>
        <fullName evidence="7">Translational activator of cytochrome c oxidase 1</fullName>
    </recommendedName>
</protein>
<reference evidence="5 6" key="1">
    <citation type="journal article" date="2024" name="Insects">
        <title>An Improved Chromosome-Level Genome Assembly of the Firefly Pyrocoelia pectoralis.</title>
        <authorList>
            <person name="Fu X."/>
            <person name="Meyer-Rochow V.B."/>
            <person name="Ballantyne L."/>
            <person name="Zhu X."/>
        </authorList>
    </citation>
    <scope>NUCLEOTIDE SEQUENCE [LARGE SCALE GENOMIC DNA]</scope>
    <source>
        <strain evidence="5">XCY_ONT2</strain>
    </source>
</reference>
<dbReference type="InterPro" id="IPR017856">
    <property type="entry name" value="Integrase-like_N"/>
</dbReference>
<evidence type="ECO:0000259" key="3">
    <source>
        <dbReference type="Pfam" id="PF01709"/>
    </source>
</evidence>
<dbReference type="SUPFAM" id="SSF75625">
    <property type="entry name" value="YebC-like"/>
    <property type="match status" value="1"/>
</dbReference>
<dbReference type="PANTHER" id="PTHR12532">
    <property type="entry name" value="TRANSLATIONAL ACTIVATOR OF CYTOCHROME C OXIDASE 1"/>
    <property type="match status" value="1"/>
</dbReference>
<evidence type="ECO:0000256" key="2">
    <source>
        <dbReference type="ARBA" id="ARBA00008724"/>
    </source>
</evidence>
<dbReference type="InterPro" id="IPR026564">
    <property type="entry name" value="Transcrip_reg_TACO1-like_dom3"/>
</dbReference>
<dbReference type="InterPro" id="IPR049083">
    <property type="entry name" value="TACO1_YebC_N"/>
</dbReference>
<dbReference type="InterPro" id="IPR002876">
    <property type="entry name" value="Transcrip_reg_TACO1-like"/>
</dbReference>
<dbReference type="EMBL" id="JAVRBK010000010">
    <property type="protein sequence ID" value="KAK5637949.1"/>
    <property type="molecule type" value="Genomic_DNA"/>
</dbReference>
<name>A0AAN7V5S7_9COLE</name>
<dbReference type="Gene3D" id="3.30.70.980">
    <property type="match status" value="2"/>
</dbReference>
<keyword evidence="6" id="KW-1185">Reference proteome</keyword>
<dbReference type="Proteomes" id="UP001329430">
    <property type="component" value="Chromosome 10"/>
</dbReference>
<dbReference type="FunFam" id="1.10.10.200:FF:000002">
    <property type="entry name" value="Probable transcriptional regulatory protein CLM62_37755"/>
    <property type="match status" value="1"/>
</dbReference>
<dbReference type="InterPro" id="IPR029072">
    <property type="entry name" value="YebC-like"/>
</dbReference>